<keyword evidence="2" id="KW-1185">Reference proteome</keyword>
<comment type="caution">
    <text evidence="1">The sequence shown here is derived from an EMBL/GenBank/DDBJ whole genome shotgun (WGS) entry which is preliminary data.</text>
</comment>
<organism evidence="1 2">
    <name type="scientific">Pristionchus mayeri</name>
    <dbReference type="NCBI Taxonomy" id="1317129"/>
    <lineage>
        <taxon>Eukaryota</taxon>
        <taxon>Metazoa</taxon>
        <taxon>Ecdysozoa</taxon>
        <taxon>Nematoda</taxon>
        <taxon>Chromadorea</taxon>
        <taxon>Rhabditida</taxon>
        <taxon>Rhabditina</taxon>
        <taxon>Diplogasteromorpha</taxon>
        <taxon>Diplogasteroidea</taxon>
        <taxon>Neodiplogasteridae</taxon>
        <taxon>Pristionchus</taxon>
    </lineage>
</organism>
<feature type="non-terminal residue" evidence="1">
    <location>
        <position position="1"/>
    </location>
</feature>
<proteinExistence type="predicted"/>
<name>A0AAN5CTP3_9BILA</name>
<gene>
    <name evidence="1" type="ORF">PMAYCL1PPCAC_20410</name>
</gene>
<dbReference type="Proteomes" id="UP001328107">
    <property type="component" value="Unassembled WGS sequence"/>
</dbReference>
<dbReference type="AlphaFoldDB" id="A0AAN5CTP3"/>
<evidence type="ECO:0000313" key="1">
    <source>
        <dbReference type="EMBL" id="GMR50215.1"/>
    </source>
</evidence>
<reference evidence="2" key="1">
    <citation type="submission" date="2022-10" db="EMBL/GenBank/DDBJ databases">
        <title>Genome assembly of Pristionchus species.</title>
        <authorList>
            <person name="Yoshida K."/>
            <person name="Sommer R.J."/>
        </authorList>
    </citation>
    <scope>NUCLEOTIDE SEQUENCE [LARGE SCALE GENOMIC DNA]</scope>
    <source>
        <strain evidence="2">RS5460</strain>
    </source>
</reference>
<protein>
    <submittedName>
        <fullName evidence="1">Uncharacterized protein</fullName>
    </submittedName>
</protein>
<sequence length="111" mass="12419">GLNIVPFDAKNSKHWINSAIGSPVEHPYRDLFQKRVDPAAKTTIPPQIHAAPPYYRRKVLEPPLTNNRSDLRFLGVPLAAVPSGTIEGDYFRVHNVDLLSNPSFAVKLSKY</sequence>
<accession>A0AAN5CTP3</accession>
<feature type="non-terminal residue" evidence="1">
    <location>
        <position position="111"/>
    </location>
</feature>
<dbReference type="EMBL" id="BTRK01000004">
    <property type="protein sequence ID" value="GMR50215.1"/>
    <property type="molecule type" value="Genomic_DNA"/>
</dbReference>
<evidence type="ECO:0000313" key="2">
    <source>
        <dbReference type="Proteomes" id="UP001328107"/>
    </source>
</evidence>